<dbReference type="SUPFAM" id="SSF102588">
    <property type="entry name" value="LmbE-like"/>
    <property type="match status" value="1"/>
</dbReference>
<keyword evidence="3" id="KW-1185">Reference proteome</keyword>
<dbReference type="AlphaFoldDB" id="A0A8J3Z1H2"/>
<evidence type="ECO:0000313" key="3">
    <source>
        <dbReference type="Proteomes" id="UP000612585"/>
    </source>
</evidence>
<dbReference type="RefSeq" id="WP_203990410.1">
    <property type="nucleotide sequence ID" value="NZ_BOPG01000012.1"/>
</dbReference>
<keyword evidence="1" id="KW-0862">Zinc</keyword>
<dbReference type="GO" id="GO:0016811">
    <property type="term" value="F:hydrolase activity, acting on carbon-nitrogen (but not peptide) bonds, in linear amides"/>
    <property type="evidence" value="ECO:0007669"/>
    <property type="project" value="TreeGrafter"/>
</dbReference>
<dbReference type="PANTHER" id="PTHR12993:SF28">
    <property type="entry name" value="LMBE FAMILY PROTEIN"/>
    <property type="match status" value="1"/>
</dbReference>
<dbReference type="EMBL" id="BOPG01000012">
    <property type="protein sequence ID" value="GIJ54782.1"/>
    <property type="molecule type" value="Genomic_DNA"/>
</dbReference>
<gene>
    <name evidence="2" type="ORF">Vau01_022980</name>
</gene>
<name>A0A8J3Z1H2_9ACTN</name>
<protein>
    <submittedName>
        <fullName evidence="2">GlcNAc-PI de-N-acetylase</fullName>
    </submittedName>
</protein>
<dbReference type="InterPro" id="IPR024078">
    <property type="entry name" value="LmbE-like_dom_sf"/>
</dbReference>
<organism evidence="2 3">
    <name type="scientific">Virgisporangium aurantiacum</name>
    <dbReference type="NCBI Taxonomy" id="175570"/>
    <lineage>
        <taxon>Bacteria</taxon>
        <taxon>Bacillati</taxon>
        <taxon>Actinomycetota</taxon>
        <taxon>Actinomycetes</taxon>
        <taxon>Micromonosporales</taxon>
        <taxon>Micromonosporaceae</taxon>
        <taxon>Virgisporangium</taxon>
    </lineage>
</organism>
<dbReference type="Pfam" id="PF02585">
    <property type="entry name" value="PIG-L"/>
    <property type="match status" value="1"/>
</dbReference>
<dbReference type="InterPro" id="IPR003737">
    <property type="entry name" value="GlcNAc_PI_deacetylase-related"/>
</dbReference>
<accession>A0A8J3Z1H2</accession>
<sequence>MTELLQPMVEDWSRALAVVAHPDDVEFGAAGAVAAWTAAGKSVAYLLLTRGEAGIDDLEPARCAEVREAEQRTSAKIVGVDDVEFGDHADGIIEYGVPLRRDITAAIRRHRPELVIGFNHHDTFPGGKRNSPDHRHVGQALLDAVGDAGNRWIFPDVGPEPWNGVRYVAFAQSPVPTHAVDITETFDLAVSSIEAHGSYLEAIGITDVRGPFTAITNAMGQNFRGGPAIALELITR</sequence>
<dbReference type="Gene3D" id="3.40.50.10320">
    <property type="entry name" value="LmbE-like"/>
    <property type="match status" value="1"/>
</dbReference>
<evidence type="ECO:0000313" key="2">
    <source>
        <dbReference type="EMBL" id="GIJ54782.1"/>
    </source>
</evidence>
<dbReference type="GO" id="GO:0016137">
    <property type="term" value="P:glycoside metabolic process"/>
    <property type="evidence" value="ECO:0007669"/>
    <property type="project" value="UniProtKB-ARBA"/>
</dbReference>
<proteinExistence type="predicted"/>
<evidence type="ECO:0000256" key="1">
    <source>
        <dbReference type="ARBA" id="ARBA00022833"/>
    </source>
</evidence>
<dbReference type="PANTHER" id="PTHR12993">
    <property type="entry name" value="N-ACETYLGLUCOSAMINYL-PHOSPHATIDYLINOSITOL DE-N-ACETYLASE-RELATED"/>
    <property type="match status" value="1"/>
</dbReference>
<dbReference type="Proteomes" id="UP000612585">
    <property type="component" value="Unassembled WGS sequence"/>
</dbReference>
<reference evidence="2" key="1">
    <citation type="submission" date="2021-01" db="EMBL/GenBank/DDBJ databases">
        <title>Whole genome shotgun sequence of Virgisporangium aurantiacum NBRC 16421.</title>
        <authorList>
            <person name="Komaki H."/>
            <person name="Tamura T."/>
        </authorList>
    </citation>
    <scope>NUCLEOTIDE SEQUENCE</scope>
    <source>
        <strain evidence="2">NBRC 16421</strain>
    </source>
</reference>
<comment type="caution">
    <text evidence="2">The sequence shown here is derived from an EMBL/GenBank/DDBJ whole genome shotgun (WGS) entry which is preliminary data.</text>
</comment>